<keyword evidence="3" id="KW-1185">Reference proteome</keyword>
<protein>
    <recommendedName>
        <fullName evidence="4">CBS domain-containing protein</fullName>
    </recommendedName>
</protein>
<organism evidence="2 3">
    <name type="scientific">Streptomyces aureus</name>
    <dbReference type="NCBI Taxonomy" id="193461"/>
    <lineage>
        <taxon>Bacteria</taxon>
        <taxon>Bacillati</taxon>
        <taxon>Actinomycetota</taxon>
        <taxon>Actinomycetes</taxon>
        <taxon>Kitasatosporales</taxon>
        <taxon>Streptomycetaceae</taxon>
        <taxon>Streptomyces</taxon>
    </lineage>
</organism>
<proteinExistence type="predicted"/>
<accession>A0ABV4SUA6</accession>
<comment type="caution">
    <text evidence="2">The sequence shown here is derived from an EMBL/GenBank/DDBJ whole genome shotgun (WGS) entry which is preliminary data.</text>
</comment>
<feature type="region of interest" description="Disordered" evidence="1">
    <location>
        <begin position="40"/>
        <end position="82"/>
    </location>
</feature>
<dbReference type="InterPro" id="IPR046342">
    <property type="entry name" value="CBS_dom_sf"/>
</dbReference>
<feature type="compositionally biased region" description="Gly residues" evidence="1">
    <location>
        <begin position="42"/>
        <end position="51"/>
    </location>
</feature>
<evidence type="ECO:0000313" key="2">
    <source>
        <dbReference type="EMBL" id="MFA3841760.1"/>
    </source>
</evidence>
<name>A0ABV4SUA6_9ACTN</name>
<evidence type="ECO:0000313" key="3">
    <source>
        <dbReference type="Proteomes" id="UP001571476"/>
    </source>
</evidence>
<sequence>MTGPGVGALPICGGDERLKGVLTDRDIVVRFWARGRTRCHRGGGAGAGRGRGPSAPMATPSSYCARCPPTRSASCPSSPGTS</sequence>
<dbReference type="SUPFAM" id="SSF54631">
    <property type="entry name" value="CBS-domain pair"/>
    <property type="match status" value="1"/>
</dbReference>
<dbReference type="RefSeq" id="WP_372565905.1">
    <property type="nucleotide sequence ID" value="NZ_JBGOSP010000028.1"/>
</dbReference>
<feature type="compositionally biased region" description="Polar residues" evidence="1">
    <location>
        <begin position="71"/>
        <end position="82"/>
    </location>
</feature>
<evidence type="ECO:0008006" key="4">
    <source>
        <dbReference type="Google" id="ProtNLM"/>
    </source>
</evidence>
<dbReference type="Gene3D" id="3.10.580.10">
    <property type="entry name" value="CBS-domain"/>
    <property type="match status" value="1"/>
</dbReference>
<reference evidence="2 3" key="1">
    <citation type="submission" date="2024-08" db="EMBL/GenBank/DDBJ databases">
        <title>Genome sequence of Streptomyces aureus CACIA-1.46HGO.</title>
        <authorList>
            <person name="Evangelista-Martinez Z."/>
        </authorList>
    </citation>
    <scope>NUCLEOTIDE SEQUENCE [LARGE SCALE GENOMIC DNA]</scope>
    <source>
        <strain evidence="2 3">CACIA-1.46HGO</strain>
    </source>
</reference>
<dbReference type="Proteomes" id="UP001571476">
    <property type="component" value="Unassembled WGS sequence"/>
</dbReference>
<gene>
    <name evidence="2" type="ORF">ACEG43_37160</name>
</gene>
<dbReference type="EMBL" id="JBGOSP010000028">
    <property type="protein sequence ID" value="MFA3841760.1"/>
    <property type="molecule type" value="Genomic_DNA"/>
</dbReference>
<evidence type="ECO:0000256" key="1">
    <source>
        <dbReference type="SAM" id="MobiDB-lite"/>
    </source>
</evidence>